<gene>
    <name evidence="2" type="ORF">METZ01_LOCUS297700</name>
</gene>
<evidence type="ECO:0008006" key="3">
    <source>
        <dbReference type="Google" id="ProtNLM"/>
    </source>
</evidence>
<protein>
    <recommendedName>
        <fullName evidence="3">N-acetyltransferase</fullName>
    </recommendedName>
</protein>
<dbReference type="PROSITE" id="PS00101">
    <property type="entry name" value="HEXAPEP_TRANSFERASES"/>
    <property type="match status" value="1"/>
</dbReference>
<name>A0A382M7L4_9ZZZZ</name>
<dbReference type="Gene3D" id="2.160.10.10">
    <property type="entry name" value="Hexapeptide repeat proteins"/>
    <property type="match status" value="1"/>
</dbReference>
<dbReference type="Pfam" id="PF14602">
    <property type="entry name" value="Hexapep_2"/>
    <property type="match status" value="1"/>
</dbReference>
<dbReference type="GO" id="GO:0016740">
    <property type="term" value="F:transferase activity"/>
    <property type="evidence" value="ECO:0007669"/>
    <property type="project" value="UniProtKB-KW"/>
</dbReference>
<dbReference type="InterPro" id="IPR050179">
    <property type="entry name" value="Trans_hexapeptide_repeat"/>
</dbReference>
<reference evidence="2" key="1">
    <citation type="submission" date="2018-05" db="EMBL/GenBank/DDBJ databases">
        <authorList>
            <person name="Lanie J.A."/>
            <person name="Ng W.-L."/>
            <person name="Kazmierczak K.M."/>
            <person name="Andrzejewski T.M."/>
            <person name="Davidsen T.M."/>
            <person name="Wayne K.J."/>
            <person name="Tettelin H."/>
            <person name="Glass J.I."/>
            <person name="Rusch D."/>
            <person name="Podicherti R."/>
            <person name="Tsui H.-C.T."/>
            <person name="Winkler M.E."/>
        </authorList>
    </citation>
    <scope>NUCLEOTIDE SEQUENCE</scope>
</reference>
<accession>A0A382M7L4</accession>
<feature type="non-terminal residue" evidence="2">
    <location>
        <position position="1"/>
    </location>
</feature>
<proteinExistence type="predicted"/>
<sequence length="196" mass="20884">FAHVCSDAVIGENCVLGQNTMVASGVSIGSNVKIQNNVAVYSGVTVEDDVFLGPSSVLTNVSNPRSQVVRRGIYETTLIRRGATVGANATIVPGVTIGRYAFIAAGAVVSRNVPDYASMRGVPARQAGWMSRHGHPLKPGGEGKLICPESGFEYVEETEGGATTLRCLSLDEEAPLPVEMRRGSEDYRSIRRRSES</sequence>
<dbReference type="PANTHER" id="PTHR43300:SF4">
    <property type="entry name" value="ACYL-[ACYL-CARRIER-PROTEIN]--UDP-N-ACETYLGLUCOSAMINE O-ACYLTRANSFERASE"/>
    <property type="match status" value="1"/>
</dbReference>
<dbReference type="Pfam" id="PF00132">
    <property type="entry name" value="Hexapep"/>
    <property type="match status" value="1"/>
</dbReference>
<evidence type="ECO:0000256" key="1">
    <source>
        <dbReference type="ARBA" id="ARBA00022679"/>
    </source>
</evidence>
<dbReference type="PANTHER" id="PTHR43300">
    <property type="entry name" value="ACETYLTRANSFERASE"/>
    <property type="match status" value="1"/>
</dbReference>
<dbReference type="AlphaFoldDB" id="A0A382M7L4"/>
<dbReference type="EMBL" id="UINC01091801">
    <property type="protein sequence ID" value="SVC44846.1"/>
    <property type="molecule type" value="Genomic_DNA"/>
</dbReference>
<dbReference type="SUPFAM" id="SSF51161">
    <property type="entry name" value="Trimeric LpxA-like enzymes"/>
    <property type="match status" value="1"/>
</dbReference>
<evidence type="ECO:0000313" key="2">
    <source>
        <dbReference type="EMBL" id="SVC44846.1"/>
    </source>
</evidence>
<dbReference type="InterPro" id="IPR001451">
    <property type="entry name" value="Hexapep"/>
</dbReference>
<keyword evidence="1" id="KW-0808">Transferase</keyword>
<dbReference type="InterPro" id="IPR011004">
    <property type="entry name" value="Trimer_LpxA-like_sf"/>
</dbReference>
<dbReference type="CDD" id="cd03358">
    <property type="entry name" value="LbH_WxcM_N_like"/>
    <property type="match status" value="1"/>
</dbReference>
<dbReference type="InterPro" id="IPR018357">
    <property type="entry name" value="Hexapep_transf_CS"/>
</dbReference>
<organism evidence="2">
    <name type="scientific">marine metagenome</name>
    <dbReference type="NCBI Taxonomy" id="408172"/>
    <lineage>
        <taxon>unclassified sequences</taxon>
        <taxon>metagenomes</taxon>
        <taxon>ecological metagenomes</taxon>
    </lineage>
</organism>